<keyword evidence="3" id="KW-1185">Reference proteome</keyword>
<evidence type="ECO:0000256" key="1">
    <source>
        <dbReference type="SAM" id="MobiDB-lite"/>
    </source>
</evidence>
<sequence length="84" mass="9485">MEELGRRGFNAAVGDAPLDLIAIKTKCPSEAIWALCGPYERRCQYSARQSSPGRPRLSRQPLGLRDRPATGDKNVKEHNHREFH</sequence>
<organism evidence="2 3">
    <name type="scientific">Liparis tanakae</name>
    <name type="common">Tanaka's snailfish</name>
    <dbReference type="NCBI Taxonomy" id="230148"/>
    <lineage>
        <taxon>Eukaryota</taxon>
        <taxon>Metazoa</taxon>
        <taxon>Chordata</taxon>
        <taxon>Craniata</taxon>
        <taxon>Vertebrata</taxon>
        <taxon>Euteleostomi</taxon>
        <taxon>Actinopterygii</taxon>
        <taxon>Neopterygii</taxon>
        <taxon>Teleostei</taxon>
        <taxon>Neoteleostei</taxon>
        <taxon>Acanthomorphata</taxon>
        <taxon>Eupercaria</taxon>
        <taxon>Perciformes</taxon>
        <taxon>Cottioidei</taxon>
        <taxon>Cottales</taxon>
        <taxon>Liparidae</taxon>
        <taxon>Liparis</taxon>
    </lineage>
</organism>
<dbReference type="EMBL" id="SRLO01001095">
    <property type="protein sequence ID" value="TNN41599.1"/>
    <property type="molecule type" value="Genomic_DNA"/>
</dbReference>
<comment type="caution">
    <text evidence="2">The sequence shown here is derived from an EMBL/GenBank/DDBJ whole genome shotgun (WGS) entry which is preliminary data.</text>
</comment>
<evidence type="ECO:0000313" key="2">
    <source>
        <dbReference type="EMBL" id="TNN41599.1"/>
    </source>
</evidence>
<reference evidence="2 3" key="1">
    <citation type="submission" date="2019-03" db="EMBL/GenBank/DDBJ databases">
        <title>First draft genome of Liparis tanakae, snailfish: a comprehensive survey of snailfish specific genes.</title>
        <authorList>
            <person name="Kim W."/>
            <person name="Song I."/>
            <person name="Jeong J.-H."/>
            <person name="Kim D."/>
            <person name="Kim S."/>
            <person name="Ryu S."/>
            <person name="Song J.Y."/>
            <person name="Lee S.K."/>
        </authorList>
    </citation>
    <scope>NUCLEOTIDE SEQUENCE [LARGE SCALE GENOMIC DNA]</scope>
    <source>
        <tissue evidence="2">Muscle</tissue>
    </source>
</reference>
<protein>
    <submittedName>
        <fullName evidence="2">Uncharacterized protein</fullName>
    </submittedName>
</protein>
<feature type="region of interest" description="Disordered" evidence="1">
    <location>
        <begin position="45"/>
        <end position="84"/>
    </location>
</feature>
<dbReference type="Proteomes" id="UP000314294">
    <property type="component" value="Unassembled WGS sequence"/>
</dbReference>
<proteinExistence type="predicted"/>
<evidence type="ECO:0000313" key="3">
    <source>
        <dbReference type="Proteomes" id="UP000314294"/>
    </source>
</evidence>
<gene>
    <name evidence="2" type="ORF">EYF80_048242</name>
</gene>
<feature type="compositionally biased region" description="Basic and acidic residues" evidence="1">
    <location>
        <begin position="64"/>
        <end position="84"/>
    </location>
</feature>
<name>A0A4Z2FKB9_9TELE</name>
<accession>A0A4Z2FKB9</accession>
<dbReference type="AlphaFoldDB" id="A0A4Z2FKB9"/>